<dbReference type="Proteomes" id="UP000299102">
    <property type="component" value="Unassembled WGS sequence"/>
</dbReference>
<evidence type="ECO:0000256" key="1">
    <source>
        <dbReference type="SAM" id="MobiDB-lite"/>
    </source>
</evidence>
<evidence type="ECO:0000313" key="3">
    <source>
        <dbReference type="Proteomes" id="UP000299102"/>
    </source>
</evidence>
<organism evidence="2 3">
    <name type="scientific">Eumeta variegata</name>
    <name type="common">Bagworm moth</name>
    <name type="synonym">Eumeta japonica</name>
    <dbReference type="NCBI Taxonomy" id="151549"/>
    <lineage>
        <taxon>Eukaryota</taxon>
        <taxon>Metazoa</taxon>
        <taxon>Ecdysozoa</taxon>
        <taxon>Arthropoda</taxon>
        <taxon>Hexapoda</taxon>
        <taxon>Insecta</taxon>
        <taxon>Pterygota</taxon>
        <taxon>Neoptera</taxon>
        <taxon>Endopterygota</taxon>
        <taxon>Lepidoptera</taxon>
        <taxon>Glossata</taxon>
        <taxon>Ditrysia</taxon>
        <taxon>Tineoidea</taxon>
        <taxon>Psychidae</taxon>
        <taxon>Oiketicinae</taxon>
        <taxon>Eumeta</taxon>
    </lineage>
</organism>
<feature type="region of interest" description="Disordered" evidence="1">
    <location>
        <begin position="36"/>
        <end position="61"/>
    </location>
</feature>
<dbReference type="EMBL" id="BGZK01003604">
    <property type="protein sequence ID" value="GBP02916.1"/>
    <property type="molecule type" value="Genomic_DNA"/>
</dbReference>
<reference evidence="2 3" key="1">
    <citation type="journal article" date="2019" name="Commun. Biol.">
        <title>The bagworm genome reveals a unique fibroin gene that provides high tensile strength.</title>
        <authorList>
            <person name="Kono N."/>
            <person name="Nakamura H."/>
            <person name="Ohtoshi R."/>
            <person name="Tomita M."/>
            <person name="Numata K."/>
            <person name="Arakawa K."/>
        </authorList>
    </citation>
    <scope>NUCLEOTIDE SEQUENCE [LARGE SCALE GENOMIC DNA]</scope>
</reference>
<comment type="caution">
    <text evidence="2">The sequence shown here is derived from an EMBL/GenBank/DDBJ whole genome shotgun (WGS) entry which is preliminary data.</text>
</comment>
<dbReference type="AlphaFoldDB" id="A0A4C1SLZ5"/>
<sequence>MLQRRRSHRATFQYQFLEHTKRTDWANIGSHKIFQRQTEPRRGCGEGRGGTREPRDAKEERDRLFSYRRRVARRPAIKSSQDIRSGCKYLFCIGSRRVMSALSRDANERDFIEKIKRNAKSDPGRYKTVFSHFIRPSYANS</sequence>
<gene>
    <name evidence="2" type="ORF">EVAR_67625_1</name>
</gene>
<evidence type="ECO:0000313" key="2">
    <source>
        <dbReference type="EMBL" id="GBP02916.1"/>
    </source>
</evidence>
<keyword evidence="3" id="KW-1185">Reference proteome</keyword>
<feature type="compositionally biased region" description="Basic and acidic residues" evidence="1">
    <location>
        <begin position="38"/>
        <end position="61"/>
    </location>
</feature>
<protein>
    <submittedName>
        <fullName evidence="2">Uncharacterized protein</fullName>
    </submittedName>
</protein>
<accession>A0A4C1SLZ5</accession>
<proteinExistence type="predicted"/>
<name>A0A4C1SLZ5_EUMVA</name>